<accession>A0ABR2U8G0</accession>
<dbReference type="InterPro" id="IPR001585">
    <property type="entry name" value="TAL/FSA"/>
</dbReference>
<protein>
    <submittedName>
        <fullName evidence="2">Uncharacterized protein</fullName>
    </submittedName>
</protein>
<dbReference type="PANTHER" id="PTHR10683">
    <property type="entry name" value="TRANSALDOLASE"/>
    <property type="match status" value="1"/>
</dbReference>
<evidence type="ECO:0000313" key="3">
    <source>
        <dbReference type="Proteomes" id="UP001396334"/>
    </source>
</evidence>
<keyword evidence="3" id="KW-1185">Reference proteome</keyword>
<gene>
    <name evidence="2" type="ORF">V6N11_051873</name>
</gene>
<comment type="caution">
    <text evidence="2">The sequence shown here is derived from an EMBL/GenBank/DDBJ whole genome shotgun (WGS) entry which is preliminary data.</text>
</comment>
<keyword evidence="1" id="KW-0704">Schiff base</keyword>
<sequence length="213" mass="23304">MSLSLHSPSSSFLCSLLPKSTLGCVNGSFFLTLHFKSNRSFPVLRASSGSSSSVNTGSSTELDAVSTFSEIVPNIVIFNDFEKFPLTAATVTPSLLLGILSLLDTIFRNAVVMALADSTCSRLDNPELKLSCFVNKLCSSSSCSPSWSFCYSDFHWPYWARSHSGDPEIEAAIHREEDPGLALVAKAYNYIHKYGHKSKLMSATSYEFTTEEV</sequence>
<proteinExistence type="predicted"/>
<dbReference type="Proteomes" id="UP001396334">
    <property type="component" value="Unassembled WGS sequence"/>
</dbReference>
<organism evidence="2 3">
    <name type="scientific">Hibiscus sabdariffa</name>
    <name type="common">roselle</name>
    <dbReference type="NCBI Taxonomy" id="183260"/>
    <lineage>
        <taxon>Eukaryota</taxon>
        <taxon>Viridiplantae</taxon>
        <taxon>Streptophyta</taxon>
        <taxon>Embryophyta</taxon>
        <taxon>Tracheophyta</taxon>
        <taxon>Spermatophyta</taxon>
        <taxon>Magnoliopsida</taxon>
        <taxon>eudicotyledons</taxon>
        <taxon>Gunneridae</taxon>
        <taxon>Pentapetalae</taxon>
        <taxon>rosids</taxon>
        <taxon>malvids</taxon>
        <taxon>Malvales</taxon>
        <taxon>Malvaceae</taxon>
        <taxon>Malvoideae</taxon>
        <taxon>Hibiscus</taxon>
    </lineage>
</organism>
<evidence type="ECO:0000313" key="2">
    <source>
        <dbReference type="EMBL" id="KAK9045970.1"/>
    </source>
</evidence>
<dbReference type="EMBL" id="JBBPBN010000001">
    <property type="protein sequence ID" value="KAK9045970.1"/>
    <property type="molecule type" value="Genomic_DNA"/>
</dbReference>
<name>A0ABR2U8G0_9ROSI</name>
<dbReference type="PANTHER" id="PTHR10683:SF18">
    <property type="entry name" value="TRANSALDOLASE"/>
    <property type="match status" value="1"/>
</dbReference>
<evidence type="ECO:0000256" key="1">
    <source>
        <dbReference type="ARBA" id="ARBA00023270"/>
    </source>
</evidence>
<reference evidence="2 3" key="1">
    <citation type="journal article" date="2024" name="G3 (Bethesda)">
        <title>Genome assembly of Hibiscus sabdariffa L. provides insights into metabolisms of medicinal natural products.</title>
        <authorList>
            <person name="Kim T."/>
        </authorList>
    </citation>
    <scope>NUCLEOTIDE SEQUENCE [LARGE SCALE GENOMIC DNA]</scope>
    <source>
        <strain evidence="2">TK-2024</strain>
        <tissue evidence="2">Old leaves</tissue>
    </source>
</reference>